<gene>
    <name evidence="2" type="ORF">LCPAC403_00940</name>
</gene>
<dbReference type="EMBL" id="MK500588">
    <property type="protein sequence ID" value="QBK92960.1"/>
    <property type="molecule type" value="Genomic_DNA"/>
</dbReference>
<keyword evidence="1" id="KW-0812">Transmembrane</keyword>
<feature type="transmembrane region" description="Helical" evidence="1">
    <location>
        <begin position="163"/>
        <end position="181"/>
    </location>
</feature>
<evidence type="ECO:0008006" key="3">
    <source>
        <dbReference type="Google" id="ProtNLM"/>
    </source>
</evidence>
<organism evidence="2">
    <name type="scientific">Pithovirus LCPAC403</name>
    <dbReference type="NCBI Taxonomy" id="2506596"/>
    <lineage>
        <taxon>Viruses</taxon>
        <taxon>Pithoviruses</taxon>
    </lineage>
</organism>
<feature type="transmembrane region" description="Helical" evidence="1">
    <location>
        <begin position="66"/>
        <end position="88"/>
    </location>
</feature>
<evidence type="ECO:0000313" key="2">
    <source>
        <dbReference type="EMBL" id="QBK92960.1"/>
    </source>
</evidence>
<name>A0A481ZCU4_9VIRU</name>
<feature type="transmembrane region" description="Helical" evidence="1">
    <location>
        <begin position="130"/>
        <end position="151"/>
    </location>
</feature>
<keyword evidence="1" id="KW-0472">Membrane</keyword>
<reference evidence="2" key="1">
    <citation type="journal article" date="2019" name="MBio">
        <title>Virus Genomes from Deep Sea Sediments Expand the Ocean Megavirome and Support Independent Origins of Viral Gigantism.</title>
        <authorList>
            <person name="Backstrom D."/>
            <person name="Yutin N."/>
            <person name="Jorgensen S.L."/>
            <person name="Dharamshi J."/>
            <person name="Homa F."/>
            <person name="Zaremba-Niedwiedzka K."/>
            <person name="Spang A."/>
            <person name="Wolf Y.I."/>
            <person name="Koonin E.V."/>
            <person name="Ettema T.J."/>
        </authorList>
    </citation>
    <scope>NUCLEOTIDE SEQUENCE</scope>
</reference>
<accession>A0A481ZCU4</accession>
<evidence type="ECO:0000256" key="1">
    <source>
        <dbReference type="SAM" id="Phobius"/>
    </source>
</evidence>
<feature type="transmembrane region" description="Helical" evidence="1">
    <location>
        <begin position="100"/>
        <end position="118"/>
    </location>
</feature>
<protein>
    <recommendedName>
        <fullName evidence="3">Transmembrane protein</fullName>
    </recommendedName>
</protein>
<feature type="transmembrane region" description="Helical" evidence="1">
    <location>
        <begin position="41"/>
        <end position="59"/>
    </location>
</feature>
<sequence>MTFDISLIPPINGHSKRIEEEEEEEEENSCEKYSRKDVKRIQNVYLIAAIAWLVLVFWLDIPRKDVLILIFIAIPIILAIIAYCNAPFLAENCNKHQLKTNVIAIMLVSAAIFSQWGTSDGKRNVDKTKFYKIITTAFVILMLSVIDVWVPDEDRNVVINIKVAMQGITITLLIISVYLLFKEISGAKGY</sequence>
<proteinExistence type="predicted"/>
<keyword evidence="1" id="KW-1133">Transmembrane helix</keyword>